<dbReference type="Proteomes" id="UP000807025">
    <property type="component" value="Unassembled WGS sequence"/>
</dbReference>
<evidence type="ECO:0000313" key="1">
    <source>
        <dbReference type="EMBL" id="KAF9487088.1"/>
    </source>
</evidence>
<protein>
    <submittedName>
        <fullName evidence="1">Uncharacterized protein</fullName>
    </submittedName>
</protein>
<gene>
    <name evidence="1" type="ORF">BDN71DRAFT_1405216</name>
</gene>
<reference evidence="1" key="1">
    <citation type="submission" date="2020-11" db="EMBL/GenBank/DDBJ databases">
        <authorList>
            <consortium name="DOE Joint Genome Institute"/>
            <person name="Ahrendt S."/>
            <person name="Riley R."/>
            <person name="Andreopoulos W."/>
            <person name="Labutti K."/>
            <person name="Pangilinan J."/>
            <person name="Ruiz-Duenas F.J."/>
            <person name="Barrasa J.M."/>
            <person name="Sanchez-Garcia M."/>
            <person name="Camarero S."/>
            <person name="Miyauchi S."/>
            <person name="Serrano A."/>
            <person name="Linde D."/>
            <person name="Babiker R."/>
            <person name="Drula E."/>
            <person name="Ayuso-Fernandez I."/>
            <person name="Pacheco R."/>
            <person name="Padilla G."/>
            <person name="Ferreira P."/>
            <person name="Barriuso J."/>
            <person name="Kellner H."/>
            <person name="Castanera R."/>
            <person name="Alfaro M."/>
            <person name="Ramirez L."/>
            <person name="Pisabarro A.G."/>
            <person name="Kuo A."/>
            <person name="Tritt A."/>
            <person name="Lipzen A."/>
            <person name="He G."/>
            <person name="Yan M."/>
            <person name="Ng V."/>
            <person name="Cullen D."/>
            <person name="Martin F."/>
            <person name="Rosso M.-N."/>
            <person name="Henrissat B."/>
            <person name="Hibbett D."/>
            <person name="Martinez A.T."/>
            <person name="Grigoriev I.V."/>
        </authorList>
    </citation>
    <scope>NUCLEOTIDE SEQUENCE</scope>
    <source>
        <strain evidence="1">ATCC 90797</strain>
    </source>
</reference>
<dbReference type="EMBL" id="MU154823">
    <property type="protein sequence ID" value="KAF9487088.1"/>
    <property type="molecule type" value="Genomic_DNA"/>
</dbReference>
<proteinExistence type="predicted"/>
<sequence>MKICPEIDISWGIPKCHCPAYKIECQLPHSMNLKPGVSHTDSKGIELNWAAFNPIANSAKEMGLGPWHNTLNDHFGLLNW</sequence>
<name>A0A9P6D8X2_PLEER</name>
<dbReference type="InterPro" id="IPR040521">
    <property type="entry name" value="KDZ"/>
</dbReference>
<dbReference type="AlphaFoldDB" id="A0A9P6D8X2"/>
<evidence type="ECO:0000313" key="2">
    <source>
        <dbReference type="Proteomes" id="UP000807025"/>
    </source>
</evidence>
<keyword evidence="2" id="KW-1185">Reference proteome</keyword>
<accession>A0A9P6D8X2</accession>
<dbReference type="OrthoDB" id="3192989at2759"/>
<comment type="caution">
    <text evidence="1">The sequence shown here is derived from an EMBL/GenBank/DDBJ whole genome shotgun (WGS) entry which is preliminary data.</text>
</comment>
<organism evidence="1 2">
    <name type="scientific">Pleurotus eryngii</name>
    <name type="common">Boletus of the steppes</name>
    <dbReference type="NCBI Taxonomy" id="5323"/>
    <lineage>
        <taxon>Eukaryota</taxon>
        <taxon>Fungi</taxon>
        <taxon>Dikarya</taxon>
        <taxon>Basidiomycota</taxon>
        <taxon>Agaricomycotina</taxon>
        <taxon>Agaricomycetes</taxon>
        <taxon>Agaricomycetidae</taxon>
        <taxon>Agaricales</taxon>
        <taxon>Pleurotineae</taxon>
        <taxon>Pleurotaceae</taxon>
        <taxon>Pleurotus</taxon>
    </lineage>
</organism>
<dbReference type="Pfam" id="PF18758">
    <property type="entry name" value="KDZ"/>
    <property type="match status" value="1"/>
</dbReference>